<evidence type="ECO:0000313" key="5">
    <source>
        <dbReference type="EMBL" id="MDQ0178299.1"/>
    </source>
</evidence>
<sequence length="206" mass="23168">MFKLENVHYRSILQIHHMVFESDRVTCIVGESGAGKSTLLKLLNKMAIPDSGDIYFKGELLCNRDPIKHRREVVMLPQTPLIFPGTIAENLQLGRLFSEKEAAAQDELKRVLDIVCLSKSVDEDAEDLSGGEKQRLALARVLLMNPAVYLLDEPSSALDEQTEKTVIKQFINEVRRQGGTIIMVTHSNNLANQYGEHVITIKKKKV</sequence>
<name>A0ABT9WYC0_9BACI</name>
<dbReference type="EMBL" id="JAUSTT010000039">
    <property type="protein sequence ID" value="MDQ0178299.1"/>
    <property type="molecule type" value="Genomic_DNA"/>
</dbReference>
<dbReference type="InterPro" id="IPR003439">
    <property type="entry name" value="ABC_transporter-like_ATP-bd"/>
</dbReference>
<protein>
    <submittedName>
        <fullName evidence="5">ABC transport system ATP-binding protein</fullName>
    </submittedName>
</protein>
<dbReference type="PANTHER" id="PTHR43423:SF1">
    <property type="entry name" value="ABC TRANSPORTER I FAMILY MEMBER 17"/>
    <property type="match status" value="1"/>
</dbReference>
<comment type="caution">
    <text evidence="5">The sequence shown here is derived from an EMBL/GenBank/DDBJ whole genome shotgun (WGS) entry which is preliminary data.</text>
</comment>
<dbReference type="SMART" id="SM00382">
    <property type="entry name" value="AAA"/>
    <property type="match status" value="1"/>
</dbReference>
<organism evidence="5 6">
    <name type="scientific">Bacillus chungangensis</name>
    <dbReference type="NCBI Taxonomy" id="587633"/>
    <lineage>
        <taxon>Bacteria</taxon>
        <taxon>Bacillati</taxon>
        <taxon>Bacillota</taxon>
        <taxon>Bacilli</taxon>
        <taxon>Bacillales</taxon>
        <taxon>Bacillaceae</taxon>
        <taxon>Bacillus</taxon>
    </lineage>
</organism>
<dbReference type="Pfam" id="PF00005">
    <property type="entry name" value="ABC_tran"/>
    <property type="match status" value="1"/>
</dbReference>
<dbReference type="RefSeq" id="WP_307232996.1">
    <property type="nucleotide sequence ID" value="NZ_JAUSTT010000039.1"/>
</dbReference>
<keyword evidence="2" id="KW-0547">Nucleotide-binding</keyword>
<evidence type="ECO:0000313" key="6">
    <source>
        <dbReference type="Proteomes" id="UP001223586"/>
    </source>
</evidence>
<evidence type="ECO:0000259" key="4">
    <source>
        <dbReference type="PROSITE" id="PS50893"/>
    </source>
</evidence>
<dbReference type="Proteomes" id="UP001223586">
    <property type="component" value="Unassembled WGS sequence"/>
</dbReference>
<dbReference type="PROSITE" id="PS50893">
    <property type="entry name" value="ABC_TRANSPORTER_2"/>
    <property type="match status" value="1"/>
</dbReference>
<reference evidence="5 6" key="1">
    <citation type="submission" date="2023-07" db="EMBL/GenBank/DDBJ databases">
        <title>Genomic Encyclopedia of Type Strains, Phase IV (KMG-IV): sequencing the most valuable type-strain genomes for metagenomic binning, comparative biology and taxonomic classification.</title>
        <authorList>
            <person name="Goeker M."/>
        </authorList>
    </citation>
    <scope>NUCLEOTIDE SEQUENCE [LARGE SCALE GENOMIC DNA]</scope>
    <source>
        <strain evidence="5 6">DSM 23837</strain>
    </source>
</reference>
<dbReference type="PANTHER" id="PTHR43423">
    <property type="entry name" value="ABC TRANSPORTER I FAMILY MEMBER 17"/>
    <property type="match status" value="1"/>
</dbReference>
<dbReference type="Gene3D" id="3.40.50.300">
    <property type="entry name" value="P-loop containing nucleotide triphosphate hydrolases"/>
    <property type="match status" value="1"/>
</dbReference>
<evidence type="ECO:0000256" key="2">
    <source>
        <dbReference type="ARBA" id="ARBA00022741"/>
    </source>
</evidence>
<dbReference type="SUPFAM" id="SSF52540">
    <property type="entry name" value="P-loop containing nucleoside triphosphate hydrolases"/>
    <property type="match status" value="1"/>
</dbReference>
<accession>A0ABT9WYC0</accession>
<dbReference type="InterPro" id="IPR017871">
    <property type="entry name" value="ABC_transporter-like_CS"/>
</dbReference>
<dbReference type="InterPro" id="IPR003593">
    <property type="entry name" value="AAA+_ATPase"/>
</dbReference>
<feature type="domain" description="ABC transporter" evidence="4">
    <location>
        <begin position="2"/>
        <end position="206"/>
    </location>
</feature>
<keyword evidence="1" id="KW-0813">Transport</keyword>
<evidence type="ECO:0000256" key="1">
    <source>
        <dbReference type="ARBA" id="ARBA00022448"/>
    </source>
</evidence>
<dbReference type="InterPro" id="IPR027417">
    <property type="entry name" value="P-loop_NTPase"/>
</dbReference>
<dbReference type="PROSITE" id="PS00211">
    <property type="entry name" value="ABC_TRANSPORTER_1"/>
    <property type="match status" value="1"/>
</dbReference>
<evidence type="ECO:0000256" key="3">
    <source>
        <dbReference type="ARBA" id="ARBA00022840"/>
    </source>
</evidence>
<proteinExistence type="predicted"/>
<dbReference type="GO" id="GO:0005524">
    <property type="term" value="F:ATP binding"/>
    <property type="evidence" value="ECO:0007669"/>
    <property type="project" value="UniProtKB-KW"/>
</dbReference>
<keyword evidence="3 5" id="KW-0067">ATP-binding</keyword>
<gene>
    <name evidence="5" type="ORF">J2S08_004203</name>
</gene>
<keyword evidence="6" id="KW-1185">Reference proteome</keyword>